<feature type="chain" id="PRO_5003143183" description="TonB-dependent receptor plug domain-containing protein" evidence="5">
    <location>
        <begin position="21"/>
        <end position="1143"/>
    </location>
</feature>
<dbReference type="GO" id="GO:0009279">
    <property type="term" value="C:cell outer membrane"/>
    <property type="evidence" value="ECO:0007669"/>
    <property type="project" value="UniProtKB-SubCell"/>
</dbReference>
<dbReference type="Gene3D" id="2.60.40.1120">
    <property type="entry name" value="Carboxypeptidase-like, regulatory domain"/>
    <property type="match status" value="1"/>
</dbReference>
<dbReference type="InterPro" id="IPR036942">
    <property type="entry name" value="Beta-barrel_TonB_sf"/>
</dbReference>
<organism evidence="6">
    <name type="scientific">uncultured Fidelibacterota bacterium HF4000_22B16</name>
    <dbReference type="NCBI Taxonomy" id="710791"/>
    <lineage>
        <taxon>Bacteria</taxon>
        <taxon>Pseudomonadati</taxon>
        <taxon>Fidelibacterota</taxon>
        <taxon>environmental samples</taxon>
    </lineage>
</organism>
<evidence type="ECO:0000256" key="1">
    <source>
        <dbReference type="ARBA" id="ARBA00004442"/>
    </source>
</evidence>
<feature type="signal peptide" evidence="5">
    <location>
        <begin position="1"/>
        <end position="20"/>
    </location>
</feature>
<reference evidence="6" key="1">
    <citation type="journal article" date="2011" name="Environ. Microbiol.">
        <title>Time-series analyses of Monterey Bay coastal microbial picoplankton using a 'genome proxy' microarray.</title>
        <authorList>
            <person name="Rich V.I."/>
            <person name="Pham V.D."/>
            <person name="Eppley J."/>
            <person name="Shi Y."/>
            <person name="DeLong E.F."/>
        </authorList>
    </citation>
    <scope>NUCLEOTIDE SEQUENCE</scope>
</reference>
<proteinExistence type="predicted"/>
<evidence type="ECO:0000256" key="3">
    <source>
        <dbReference type="ARBA" id="ARBA00023237"/>
    </source>
</evidence>
<dbReference type="EMBL" id="GU474892">
    <property type="protein sequence ID" value="ADI18536.1"/>
    <property type="molecule type" value="Genomic_DNA"/>
</dbReference>
<dbReference type="AlphaFoldDB" id="E0XVU5"/>
<evidence type="ECO:0000256" key="2">
    <source>
        <dbReference type="ARBA" id="ARBA00023136"/>
    </source>
</evidence>
<evidence type="ECO:0000256" key="4">
    <source>
        <dbReference type="SAM" id="MobiDB-lite"/>
    </source>
</evidence>
<keyword evidence="5" id="KW-0732">Signal</keyword>
<protein>
    <recommendedName>
        <fullName evidence="7">TonB-dependent receptor plug domain-containing protein</fullName>
    </recommendedName>
</protein>
<dbReference type="InterPro" id="IPR008969">
    <property type="entry name" value="CarboxyPept-like_regulatory"/>
</dbReference>
<accession>E0XVU5</accession>
<sequence length="1143" mass="130727">MKLFKSTIILIVLCSIIVAGTDGTIRGQVKDTEGSPLPGVQIFVPELAMGAIADQNGNYIILNLPVGTYDIKVMMIGYQTQTMKDVNVIMDQTMWLNFTLAIAAIEGDEVEVYGEKPLVEKGQTSRKITIDSETIESLPIRDLNEVYALQSGVVRVQSRIHGIPDYEEKGLEEVHVRGGRSGEIAYMMDGMYLRNPIFNVIGTGTRLNLMAIRQLDWQPGGFNAEYGDAMSAVSNIHTRSGGKKFQYGLRYETSGVGASMGSSYDELRGYDDISIGLGGPIWGFNKLSYWISGEYTNNSSARVFEFDEKIYQLLPELLSDGSNYQEYLNILDDNKENLVQPWDNEAGFRGFGFRKTWDVFGKLTFKPTNKIRLNASYWQVANHQKVFNPAFIFWDDGQTELFEDTYRYYLEYNQSVTSRTFFTVRTTRFIQDKFLGVRWQDSDDDGRPDWFEWRHSAGPYENTSDPYNPDMVPYSLSDNGDTLYYTMVDPRSGWYVGADEGLYNWDTAEDFTDLNGNGIWDQGEPWVDRDGTGFTDGQWDGPELVNALYFRDGSYWLEPEMYEDYAPFMDYNFLQNSVGLHPAIHPQAYPAITPDAQYLGYFYSGFADDPYYYMPTFNGYVWTEGRIFGGHSSLFNKSRAETNEIRIDLTSQVTDKLKIRSGFDYKSHKLDYYEVVAPWLGEGAFVQTFGEFWQDTGPDSLLPTDDGYEAPDRGQGNNRYDPGEPYADANKNGKWDAYREPEEISAYIQNTFEVPWMVVNAGLRIDAVNYNTQVWADTLGKFSPGQPWFYSDINGNGSWDQGDEPASNLAGLAQQKVLFTDTKWTYQISPRLGFSHVITDQATFTFNYGIYYQTPTYQNVFLRTNMLEDPEELFESSSSQSVGNASMIAQRTESYSFAFNIQFNRYWAFTLGGYNKNMSQNLFYRTSRSGVYEYRVFSNGDYGSARGIEFMLQNRGMWFNTMLQYTYSIAKANSAHDWAGDTGIYVDAPSSEYLMSYDRPHDLTLSIYSKLPLGINAGITAFYQSGPPYTPLIFNGRDPQSDIKNPNSKRQPPFRNVNLLFTKAFKYYGLTVNMGLNIQNVFNIINELDIWPLTGTADEPGEYYTDRVGLPDAEHDKPSSYYDRPWMYYSPRQMNFYIRIDFK</sequence>
<comment type="subcellular location">
    <subcellularLocation>
        <location evidence="1">Cell outer membrane</location>
    </subcellularLocation>
</comment>
<evidence type="ECO:0008006" key="7">
    <source>
        <dbReference type="Google" id="ProtNLM"/>
    </source>
</evidence>
<dbReference type="InterPro" id="IPR037066">
    <property type="entry name" value="Plug_dom_sf"/>
</dbReference>
<dbReference type="Gene3D" id="2.170.130.10">
    <property type="entry name" value="TonB-dependent receptor, plug domain"/>
    <property type="match status" value="1"/>
</dbReference>
<feature type="region of interest" description="Disordered" evidence="4">
    <location>
        <begin position="700"/>
        <end position="727"/>
    </location>
</feature>
<dbReference type="SUPFAM" id="SSF56935">
    <property type="entry name" value="Porins"/>
    <property type="match status" value="1"/>
</dbReference>
<name>E0XVU5_9BACT</name>
<dbReference type="Gene3D" id="2.40.170.20">
    <property type="entry name" value="TonB-dependent receptor, beta-barrel domain"/>
    <property type="match status" value="1"/>
</dbReference>
<dbReference type="SUPFAM" id="SSF49464">
    <property type="entry name" value="Carboxypeptidase regulatory domain-like"/>
    <property type="match status" value="1"/>
</dbReference>
<keyword evidence="2" id="KW-0472">Membrane</keyword>
<keyword evidence="3" id="KW-0998">Cell outer membrane</keyword>
<evidence type="ECO:0000313" key="6">
    <source>
        <dbReference type="EMBL" id="ADI18536.1"/>
    </source>
</evidence>
<evidence type="ECO:0000256" key="5">
    <source>
        <dbReference type="SAM" id="SignalP"/>
    </source>
</evidence>
<dbReference type="Pfam" id="PF13715">
    <property type="entry name" value="CarbopepD_reg_2"/>
    <property type="match status" value="1"/>
</dbReference>